<keyword evidence="6" id="KW-1185">Reference proteome</keyword>
<dbReference type="InterPro" id="IPR000671">
    <property type="entry name" value="Peptidase_A31"/>
</dbReference>
<comment type="caution">
    <text evidence="5">The sequence shown here is derived from an EMBL/GenBank/DDBJ whole genome shotgun (WGS) entry which is preliminary data.</text>
</comment>
<dbReference type="InterPro" id="IPR023430">
    <property type="entry name" value="Pept_HybD-like_dom_sf"/>
</dbReference>
<evidence type="ECO:0000313" key="6">
    <source>
        <dbReference type="Proteomes" id="UP000004162"/>
    </source>
</evidence>
<gene>
    <name evidence="5" type="ORF">CferDRAFT_0346</name>
</gene>
<reference evidence="5 6" key="1">
    <citation type="submission" date="2006-07" db="EMBL/GenBank/DDBJ databases">
        <title>Annotation of the draft genome assembly of Chlorobium ferroxidans DSM 13031.</title>
        <authorList>
            <consortium name="US DOE Joint Genome Institute (JGI-ORNL)"/>
            <person name="Larimer F."/>
            <person name="Land M."/>
            <person name="Hauser L."/>
        </authorList>
    </citation>
    <scope>NUCLEOTIDE SEQUENCE [LARGE SCALE GENOMIC DNA]</scope>
    <source>
        <strain evidence="5 6">DSM 13031</strain>
    </source>
</reference>
<name>Q0YQ65_9CHLB</name>
<keyword evidence="4" id="KW-0378">Hydrolase</keyword>
<keyword evidence="2" id="KW-0645">Protease</keyword>
<organism evidence="5 6">
    <name type="scientific">Chlorobium ferrooxidans DSM 13031</name>
    <dbReference type="NCBI Taxonomy" id="377431"/>
    <lineage>
        <taxon>Bacteria</taxon>
        <taxon>Pseudomonadati</taxon>
        <taxon>Chlorobiota</taxon>
        <taxon>Chlorobiia</taxon>
        <taxon>Chlorobiales</taxon>
        <taxon>Chlorobiaceae</taxon>
        <taxon>Chlorobium/Pelodictyon group</taxon>
        <taxon>Chlorobium</taxon>
    </lineage>
</organism>
<proteinExistence type="inferred from homology"/>
<dbReference type="MEROPS" id="A31.002"/>
<evidence type="ECO:0000256" key="4">
    <source>
        <dbReference type="ARBA" id="ARBA00022801"/>
    </source>
</evidence>
<sequence>MGEGKKSTNKLKHSKINIIGLGNTLHGDEGFGVAAVNAFRESSSYPESVSFIDGGTQGVYLLDFIESCDALMVFDALIPLEYDRGVYVYRNEELPAFIHRKMSSHQMGFSELIGVAKLRGRMPKELVLIGIPPRELELSLNLSAEVSGLLPEAVEKGRAIVDSWLSAEE</sequence>
<dbReference type="Proteomes" id="UP000004162">
    <property type="component" value="Unassembled WGS sequence"/>
</dbReference>
<dbReference type="EMBL" id="AASE01000020">
    <property type="protein sequence ID" value="EAT58407.1"/>
    <property type="molecule type" value="Genomic_DNA"/>
</dbReference>
<dbReference type="GO" id="GO:0004190">
    <property type="term" value="F:aspartic-type endopeptidase activity"/>
    <property type="evidence" value="ECO:0007669"/>
    <property type="project" value="UniProtKB-KW"/>
</dbReference>
<evidence type="ECO:0000256" key="1">
    <source>
        <dbReference type="ARBA" id="ARBA00006814"/>
    </source>
</evidence>
<dbReference type="PANTHER" id="PTHR30302:SF1">
    <property type="entry name" value="HYDROGENASE 2 MATURATION PROTEASE"/>
    <property type="match status" value="1"/>
</dbReference>
<protein>
    <submittedName>
        <fullName evidence="5">Peptidase M52, hydrogen uptake protein</fullName>
    </submittedName>
</protein>
<keyword evidence="3" id="KW-0064">Aspartyl protease</keyword>
<accession>Q0YQ65</accession>
<dbReference type="GO" id="GO:0008047">
    <property type="term" value="F:enzyme activator activity"/>
    <property type="evidence" value="ECO:0007669"/>
    <property type="project" value="InterPro"/>
</dbReference>
<dbReference type="Pfam" id="PF01750">
    <property type="entry name" value="HycI"/>
    <property type="match status" value="1"/>
</dbReference>
<dbReference type="PANTHER" id="PTHR30302">
    <property type="entry name" value="HYDROGENASE 1 MATURATION PROTEASE"/>
    <property type="match status" value="1"/>
</dbReference>
<dbReference type="GO" id="GO:0016485">
    <property type="term" value="P:protein processing"/>
    <property type="evidence" value="ECO:0007669"/>
    <property type="project" value="TreeGrafter"/>
</dbReference>
<dbReference type="SUPFAM" id="SSF53163">
    <property type="entry name" value="HybD-like"/>
    <property type="match status" value="1"/>
</dbReference>
<dbReference type="AlphaFoldDB" id="Q0YQ65"/>
<dbReference type="Gene3D" id="3.40.50.1450">
    <property type="entry name" value="HybD-like"/>
    <property type="match status" value="1"/>
</dbReference>
<dbReference type="NCBIfam" id="TIGR00072">
    <property type="entry name" value="hydrog_prot"/>
    <property type="match status" value="1"/>
</dbReference>
<evidence type="ECO:0000256" key="3">
    <source>
        <dbReference type="ARBA" id="ARBA00022750"/>
    </source>
</evidence>
<dbReference type="CDD" id="cd06062">
    <property type="entry name" value="H2MP_MemB-H2up"/>
    <property type="match status" value="1"/>
</dbReference>
<reference evidence="5 6" key="2">
    <citation type="submission" date="2006-07" db="EMBL/GenBank/DDBJ databases">
        <title>Sequencing of the draft genome and assembly of Chlorobium ferroxidans DSM 13031.</title>
        <authorList>
            <consortium name="US DOE Joint Genome Institute (JGI-PGF)"/>
            <person name="Copeland A."/>
            <person name="Lucas S."/>
            <person name="Lapidus A."/>
            <person name="Barry K."/>
            <person name="Glavina del Rio T."/>
            <person name="Dalin E."/>
            <person name="Tice H."/>
            <person name="Bruce D."/>
            <person name="Pitluck S."/>
            <person name="Richardson P."/>
        </authorList>
    </citation>
    <scope>NUCLEOTIDE SEQUENCE [LARGE SCALE GENOMIC DNA]</scope>
    <source>
        <strain evidence="5 6">DSM 13031</strain>
    </source>
</reference>
<evidence type="ECO:0000313" key="5">
    <source>
        <dbReference type="EMBL" id="EAT58407.1"/>
    </source>
</evidence>
<dbReference type="PRINTS" id="PR00446">
    <property type="entry name" value="HYDRGNUPTAKE"/>
</dbReference>
<evidence type="ECO:0000256" key="2">
    <source>
        <dbReference type="ARBA" id="ARBA00022670"/>
    </source>
</evidence>
<comment type="similarity">
    <text evidence="1">Belongs to the peptidase A31 family.</text>
</comment>